<dbReference type="Gene3D" id="3.40.640.10">
    <property type="entry name" value="Type I PLP-dependent aspartate aminotransferase-like (Major domain)"/>
    <property type="match status" value="1"/>
</dbReference>
<dbReference type="GO" id="GO:0016212">
    <property type="term" value="F:kynurenine-oxoglutarate transaminase activity"/>
    <property type="evidence" value="ECO:0007669"/>
    <property type="project" value="TreeGrafter"/>
</dbReference>
<dbReference type="RefSeq" id="WP_092286945.1">
    <property type="nucleotide sequence ID" value="NZ_FOPJ01000016.1"/>
</dbReference>
<feature type="domain" description="Aminotransferase class I/classII large" evidence="6">
    <location>
        <begin position="30"/>
        <end position="389"/>
    </location>
</feature>
<dbReference type="InterPro" id="IPR051326">
    <property type="entry name" value="Kynurenine-oxoglutarate_AT"/>
</dbReference>
<evidence type="ECO:0000313" key="7">
    <source>
        <dbReference type="EMBL" id="SFG80537.1"/>
    </source>
</evidence>
<evidence type="ECO:0000259" key="6">
    <source>
        <dbReference type="Pfam" id="PF00155"/>
    </source>
</evidence>
<dbReference type="InterPro" id="IPR015422">
    <property type="entry name" value="PyrdxlP-dep_Trfase_small"/>
</dbReference>
<keyword evidence="8" id="KW-1185">Reference proteome</keyword>
<name>A0A1I2UXK2_9CORY</name>
<dbReference type="EMBL" id="FOPJ01000016">
    <property type="protein sequence ID" value="SFG80537.1"/>
    <property type="molecule type" value="Genomic_DNA"/>
</dbReference>
<evidence type="ECO:0000256" key="2">
    <source>
        <dbReference type="ARBA" id="ARBA00007441"/>
    </source>
</evidence>
<keyword evidence="3 7" id="KW-0032">Aminotransferase</keyword>
<dbReference type="AlphaFoldDB" id="A0A1I2UXK2"/>
<dbReference type="OrthoDB" id="9763453at2"/>
<dbReference type="NCBIfam" id="NF005855">
    <property type="entry name" value="PRK07777.1"/>
    <property type="match status" value="1"/>
</dbReference>
<dbReference type="STRING" id="185761.SAMN05660282_02004"/>
<dbReference type="GO" id="GO:0030170">
    <property type="term" value="F:pyridoxal phosphate binding"/>
    <property type="evidence" value="ECO:0007669"/>
    <property type="project" value="InterPro"/>
</dbReference>
<dbReference type="SUPFAM" id="SSF53383">
    <property type="entry name" value="PLP-dependent transferases"/>
    <property type="match status" value="1"/>
</dbReference>
<dbReference type="FunFam" id="3.40.640.10:FF:000033">
    <property type="entry name" value="Aspartate aminotransferase"/>
    <property type="match status" value="1"/>
</dbReference>
<organism evidence="7 8">
    <name type="scientific">Corynebacterium spheniscorum</name>
    <dbReference type="NCBI Taxonomy" id="185761"/>
    <lineage>
        <taxon>Bacteria</taxon>
        <taxon>Bacillati</taxon>
        <taxon>Actinomycetota</taxon>
        <taxon>Actinomycetes</taxon>
        <taxon>Mycobacteriales</taxon>
        <taxon>Corynebacteriaceae</taxon>
        <taxon>Corynebacterium</taxon>
    </lineage>
</organism>
<dbReference type="PANTHER" id="PTHR43807:SF20">
    <property type="entry name" value="FI04487P"/>
    <property type="match status" value="1"/>
</dbReference>
<reference evidence="7 8" key="1">
    <citation type="submission" date="2016-10" db="EMBL/GenBank/DDBJ databases">
        <authorList>
            <person name="de Groot N.N."/>
        </authorList>
    </citation>
    <scope>NUCLEOTIDE SEQUENCE [LARGE SCALE GENOMIC DNA]</scope>
    <source>
        <strain>J11</strain>
        <strain evidence="8">PG 39</strain>
    </source>
</reference>
<evidence type="ECO:0000256" key="1">
    <source>
        <dbReference type="ARBA" id="ARBA00001933"/>
    </source>
</evidence>
<dbReference type="PANTHER" id="PTHR43807">
    <property type="entry name" value="FI04487P"/>
    <property type="match status" value="1"/>
</dbReference>
<dbReference type="InterPro" id="IPR015424">
    <property type="entry name" value="PyrdxlP-dep_Trfase"/>
</dbReference>
<sequence>MAKDYGVKRLKEFGETIFATMSAKAAETGAINLGQGFPDSDGPAEMLAKACEAINSGHNQYAPGRGILELRQAIARQRERHYGIKYQPENEVLVTVGATEAISATVLGLVEPGEDVIVLEPYYDAYVAAIALAGARRIAVALKETAEGSWSVDAEAVRRAITPQTSMVIINNPHNPTGSVFAEEDMAELAKVCVEHDLLVLSDEVYEQLVFDGVKHRPTASYPGMWERTITVSSAAKTYNATGWKTGWALAQAPLIDQVLKAKQFTTYVGTTPFQYAVAWALDHADEWVRGMVQGLQDNRDALSAALKEAGFKVHPAAGTYFVVVDIDHLLADSEIEDGTEFCMLMPEEYGVAAIPVQVFCDEPAPWKSRIRFAYAKRPEVIEQAVSKLKAI</sequence>
<keyword evidence="5" id="KW-0663">Pyridoxal phosphate</keyword>
<comment type="cofactor">
    <cofactor evidence="1">
        <name>pyridoxal 5'-phosphate</name>
        <dbReference type="ChEBI" id="CHEBI:597326"/>
    </cofactor>
</comment>
<evidence type="ECO:0000256" key="4">
    <source>
        <dbReference type="ARBA" id="ARBA00022679"/>
    </source>
</evidence>
<dbReference type="Proteomes" id="UP000199065">
    <property type="component" value="Unassembled WGS sequence"/>
</dbReference>
<protein>
    <submittedName>
        <fullName evidence="7">Succinyldiaminopimelate aminotransferase apoenzyme</fullName>
    </submittedName>
</protein>
<evidence type="ECO:0000256" key="5">
    <source>
        <dbReference type="ARBA" id="ARBA00022898"/>
    </source>
</evidence>
<accession>A0A1I2UXK2</accession>
<evidence type="ECO:0000256" key="3">
    <source>
        <dbReference type="ARBA" id="ARBA00022576"/>
    </source>
</evidence>
<keyword evidence="4 7" id="KW-0808">Transferase</keyword>
<dbReference type="InterPro" id="IPR015421">
    <property type="entry name" value="PyrdxlP-dep_Trfase_major"/>
</dbReference>
<proteinExistence type="inferred from homology"/>
<dbReference type="Pfam" id="PF00155">
    <property type="entry name" value="Aminotran_1_2"/>
    <property type="match status" value="1"/>
</dbReference>
<comment type="similarity">
    <text evidence="2">Belongs to the class-I pyridoxal-phosphate-dependent aminotransferase family.</text>
</comment>
<dbReference type="InterPro" id="IPR004839">
    <property type="entry name" value="Aminotransferase_I/II_large"/>
</dbReference>
<dbReference type="GO" id="GO:0005737">
    <property type="term" value="C:cytoplasm"/>
    <property type="evidence" value="ECO:0007669"/>
    <property type="project" value="TreeGrafter"/>
</dbReference>
<dbReference type="Gene3D" id="3.90.1150.10">
    <property type="entry name" value="Aspartate Aminotransferase, domain 1"/>
    <property type="match status" value="1"/>
</dbReference>
<dbReference type="CDD" id="cd00609">
    <property type="entry name" value="AAT_like"/>
    <property type="match status" value="1"/>
</dbReference>
<evidence type="ECO:0000313" key="8">
    <source>
        <dbReference type="Proteomes" id="UP000199065"/>
    </source>
</evidence>
<gene>
    <name evidence="7" type="ORF">SAMN05660282_02004</name>
</gene>